<gene>
    <name evidence="1" type="ORF">OLW01_08325</name>
</gene>
<evidence type="ECO:0000313" key="2">
    <source>
        <dbReference type="Proteomes" id="UP001163726"/>
    </source>
</evidence>
<protein>
    <submittedName>
        <fullName evidence="1">DNA alkylation repair protein</fullName>
    </submittedName>
</protein>
<keyword evidence="2" id="KW-1185">Reference proteome</keyword>
<evidence type="ECO:0000313" key="1">
    <source>
        <dbReference type="EMBL" id="WAJ69191.1"/>
    </source>
</evidence>
<dbReference type="EMBL" id="CP109965">
    <property type="protein sequence ID" value="WAJ69191.1"/>
    <property type="molecule type" value="Genomic_DNA"/>
</dbReference>
<sequence>MEPMKNGLAEPAIKRIAQTFSSIFDFDQAQFEQLAKSDLESLELKARLMHFIKALHVCLPDDFEKAAVLLAQVPKVWAELDEQYQRNALSGFAAWPIIDYVSVYGTEHPEISLNLLKILTPLFSAEFAIRPFIQQYPQLCLSYFEIWVKDTNEHVRRLVSEGTRPLLPWGIRLTQFVIDPSPNLGLLDTLKNDPSLYVRRSVANHLNDIAKHDPELVINICTEWQQSADEKTLWLIKHACRGLIKAGHPKVFKLFGYTQSPELTLSALRLESLVVQQGGDLTFEFDVQSNANSPQQLVIDYKLHFMRANGQHNIKVFKLKNLHMAAMQAVQLSKTHSFKPITTRKYYSGTHKIEIMVNGITRQSCEFELAD</sequence>
<dbReference type="SUPFAM" id="SSF48371">
    <property type="entry name" value="ARM repeat"/>
    <property type="match status" value="1"/>
</dbReference>
<name>A0ABY7ALJ3_9ALTE</name>
<proteinExistence type="predicted"/>
<dbReference type="RefSeq" id="WP_268073383.1">
    <property type="nucleotide sequence ID" value="NZ_CP109965.1"/>
</dbReference>
<dbReference type="Gene3D" id="1.25.40.290">
    <property type="entry name" value="ARM repeat domains"/>
    <property type="match status" value="1"/>
</dbReference>
<accession>A0ABY7ALJ3</accession>
<dbReference type="Proteomes" id="UP001163726">
    <property type="component" value="Chromosome"/>
</dbReference>
<dbReference type="InterPro" id="IPR016024">
    <property type="entry name" value="ARM-type_fold"/>
</dbReference>
<organism evidence="1 2">
    <name type="scientific">Catenovulum adriaticum</name>
    <dbReference type="NCBI Taxonomy" id="2984846"/>
    <lineage>
        <taxon>Bacteria</taxon>
        <taxon>Pseudomonadati</taxon>
        <taxon>Pseudomonadota</taxon>
        <taxon>Gammaproteobacteria</taxon>
        <taxon>Alteromonadales</taxon>
        <taxon>Alteromonadaceae</taxon>
        <taxon>Catenovulum</taxon>
    </lineage>
</organism>
<reference evidence="1" key="1">
    <citation type="submission" date="2022-10" db="EMBL/GenBank/DDBJ databases">
        <title>Catenovulum adriacola sp. nov. isolated in the Harbour of Susak.</title>
        <authorList>
            <person name="Schoch T."/>
            <person name="Reich S.J."/>
            <person name="Stoeferle S."/>
            <person name="Flaiz M."/>
            <person name="Kazda M."/>
            <person name="Riedel C.U."/>
            <person name="Duerre P."/>
        </authorList>
    </citation>
    <scope>NUCLEOTIDE SEQUENCE</scope>
    <source>
        <strain evidence="1">TS8</strain>
    </source>
</reference>